<dbReference type="InterPro" id="IPR006164">
    <property type="entry name" value="DNA_bd_Ku70/Ku80"/>
</dbReference>
<dbReference type="PIRSF" id="PIRSF003033">
    <property type="entry name" value="Ku70"/>
    <property type="match status" value="1"/>
</dbReference>
<evidence type="ECO:0000259" key="12">
    <source>
        <dbReference type="Pfam" id="PF03731"/>
    </source>
</evidence>
<evidence type="ECO:0000256" key="10">
    <source>
        <dbReference type="ARBA" id="ARBA00023242"/>
    </source>
</evidence>
<dbReference type="Gene3D" id="2.40.290.10">
    <property type="match status" value="1"/>
</dbReference>
<feature type="domain" description="Ku70/Ku80 N-terminal alpha/beta" evidence="12">
    <location>
        <begin position="56"/>
        <end position="243"/>
    </location>
</feature>
<evidence type="ECO:0000256" key="6">
    <source>
        <dbReference type="ARBA" id="ARBA00022840"/>
    </source>
</evidence>
<evidence type="ECO:0000259" key="11">
    <source>
        <dbReference type="Pfam" id="PF02735"/>
    </source>
</evidence>
<keyword evidence="9" id="KW-0234">DNA repair</keyword>
<evidence type="ECO:0000313" key="13">
    <source>
        <dbReference type="EMBL" id="BES98353.1"/>
    </source>
</evidence>
<evidence type="ECO:0000256" key="9">
    <source>
        <dbReference type="ARBA" id="ARBA00023204"/>
    </source>
</evidence>
<sequence>MVSAPHSCFVKSEHKFEHFAIKGCDLLEKMSSFQIDDEDDQNENWDSPITGRNSFVLLVDAGAEMFAKRTKDGKTYFQTSMECVKDVYLSIARKQKMELVAIVLFRTKETVGKHAPVNIVVYQPLAAVTVSRIKRLMTLLESKCAEIPADYGHTDQFCIANVLHYCQTIILESRTKTYVKNVIMFTCCDDPLPGDPKGQHQTRKQAEEFLGHHIDFDVVGLGETFDSSKFYKELVLTSRDELLSDWAGRDPIMNIDQLKERIDQITEKYTLRRSYLWLGAKIALRIALCKLYNEPSKFRTVNVTEDEIRQLEGVNSKIVTEENDEDIMYDAMYDGAAGETSMTNGAGKKHSNFEPIHPTDALLSVGSYCVPISRRDLRRDKSGKRVGFTVAGFVNTDSLPPYLARGEPYLAIPGSSADNIRLLFSHLRKVCEDKGKSMIGWLRLSKGSPPTWAALHPTPGGAYASAKEHSPGFILTKLPFSDDIVEPDEQESAEPSESQQEAADAIVKKLTVNYRVDNFGDVEVRSRTNMIEALALDLDDVEPVEDDTDVDLDDIRERLGALSEAFNDCEHLGPEPTAGKGRGGRAAGPITADVMVDMIRQGLANKLNIAQLKELLKTEGVRNLSAMNKTMLVSVANKRFGGPMES</sequence>
<comment type="subcellular location">
    <subcellularLocation>
        <location evidence="1">Nucleus</location>
    </subcellularLocation>
</comment>
<keyword evidence="3" id="KW-0227">DNA damage</keyword>
<evidence type="ECO:0000256" key="4">
    <source>
        <dbReference type="ARBA" id="ARBA00022801"/>
    </source>
</evidence>
<dbReference type="SUPFAM" id="SSF100939">
    <property type="entry name" value="SPOC domain-like"/>
    <property type="match status" value="1"/>
</dbReference>
<proteinExistence type="predicted"/>
<keyword evidence="2" id="KW-0547">Nucleotide-binding</keyword>
<evidence type="ECO:0000256" key="7">
    <source>
        <dbReference type="ARBA" id="ARBA00023125"/>
    </source>
</evidence>
<reference evidence="13 14" key="1">
    <citation type="submission" date="2023-09" db="EMBL/GenBank/DDBJ databases">
        <title>Nesidiocoris tenuis whole genome shotgun sequence.</title>
        <authorList>
            <person name="Shibata T."/>
            <person name="Shimoda M."/>
            <person name="Kobayashi T."/>
            <person name="Uehara T."/>
        </authorList>
    </citation>
    <scope>NUCLEOTIDE SEQUENCE [LARGE SCALE GENOMIC DNA]</scope>
    <source>
        <strain evidence="13 14">Japan</strain>
    </source>
</reference>
<keyword evidence="5" id="KW-0347">Helicase</keyword>
<feature type="domain" description="Ku" evidence="11">
    <location>
        <begin position="363"/>
        <end position="501"/>
    </location>
</feature>
<dbReference type="Pfam" id="PF03731">
    <property type="entry name" value="Ku_N"/>
    <property type="match status" value="1"/>
</dbReference>
<dbReference type="PANTHER" id="PTHR12604">
    <property type="entry name" value="KU AUTOANTIGEN DNA HELICASE"/>
    <property type="match status" value="1"/>
</dbReference>
<accession>A0ABN7B1Q5</accession>
<keyword evidence="7" id="KW-0238">DNA-binding</keyword>
<dbReference type="EMBL" id="AP028917">
    <property type="protein sequence ID" value="BES98353.1"/>
    <property type="molecule type" value="Genomic_DNA"/>
</dbReference>
<evidence type="ECO:0000256" key="1">
    <source>
        <dbReference type="ARBA" id="ARBA00004123"/>
    </source>
</evidence>
<evidence type="ECO:0000256" key="8">
    <source>
        <dbReference type="ARBA" id="ARBA00023172"/>
    </source>
</evidence>
<keyword evidence="8" id="KW-0233">DNA recombination</keyword>
<keyword evidence="6" id="KW-0067">ATP-binding</keyword>
<evidence type="ECO:0000256" key="2">
    <source>
        <dbReference type="ARBA" id="ARBA00022741"/>
    </source>
</evidence>
<dbReference type="Gene3D" id="3.40.50.410">
    <property type="entry name" value="von Willebrand factor, type A domain"/>
    <property type="match status" value="1"/>
</dbReference>
<organism evidence="13 14">
    <name type="scientific">Nesidiocoris tenuis</name>
    <dbReference type="NCBI Taxonomy" id="355587"/>
    <lineage>
        <taxon>Eukaryota</taxon>
        <taxon>Metazoa</taxon>
        <taxon>Ecdysozoa</taxon>
        <taxon>Arthropoda</taxon>
        <taxon>Hexapoda</taxon>
        <taxon>Insecta</taxon>
        <taxon>Pterygota</taxon>
        <taxon>Neoptera</taxon>
        <taxon>Paraneoptera</taxon>
        <taxon>Hemiptera</taxon>
        <taxon>Heteroptera</taxon>
        <taxon>Panheteroptera</taxon>
        <taxon>Cimicomorpha</taxon>
        <taxon>Miridae</taxon>
        <taxon>Dicyphina</taxon>
        <taxon>Nesidiocoris</taxon>
    </lineage>
</organism>
<gene>
    <name evidence="13" type="ORF">NTJ_11168</name>
</gene>
<dbReference type="Pfam" id="PF02735">
    <property type="entry name" value="Ku"/>
    <property type="match status" value="1"/>
</dbReference>
<protein>
    <submittedName>
        <fullName evidence="13">X-ray repair complementing defective repair in Chinese hamster cells 6</fullName>
    </submittedName>
</protein>
<evidence type="ECO:0000256" key="5">
    <source>
        <dbReference type="ARBA" id="ARBA00022806"/>
    </source>
</evidence>
<dbReference type="InterPro" id="IPR006165">
    <property type="entry name" value="Ku70"/>
</dbReference>
<dbReference type="PANTHER" id="PTHR12604:SF2">
    <property type="entry name" value="X-RAY REPAIR CROSS-COMPLEMENTING PROTEIN 6"/>
    <property type="match status" value="1"/>
</dbReference>
<dbReference type="Proteomes" id="UP001307889">
    <property type="component" value="Chromosome 9"/>
</dbReference>
<name>A0ABN7B1Q5_9HEMI</name>
<keyword evidence="4" id="KW-0378">Hydrolase</keyword>
<keyword evidence="10" id="KW-0539">Nucleus</keyword>
<dbReference type="Gene3D" id="1.10.1600.10">
    <property type="match status" value="1"/>
</dbReference>
<dbReference type="InterPro" id="IPR036465">
    <property type="entry name" value="vWFA_dom_sf"/>
</dbReference>
<keyword evidence="14" id="KW-1185">Reference proteome</keyword>
<dbReference type="SUPFAM" id="SSF53300">
    <property type="entry name" value="vWA-like"/>
    <property type="match status" value="1"/>
</dbReference>
<evidence type="ECO:0000313" key="14">
    <source>
        <dbReference type="Proteomes" id="UP001307889"/>
    </source>
</evidence>
<evidence type="ECO:0000256" key="3">
    <source>
        <dbReference type="ARBA" id="ARBA00022763"/>
    </source>
</evidence>
<dbReference type="InterPro" id="IPR005161">
    <property type="entry name" value="Ku_N"/>
</dbReference>
<dbReference type="InterPro" id="IPR016194">
    <property type="entry name" value="SPOC-like_C_dom_sf"/>
</dbReference>